<protein>
    <submittedName>
        <fullName evidence="2">G4393 protein</fullName>
    </submittedName>
</protein>
<evidence type="ECO:0000313" key="2">
    <source>
        <dbReference type="EMBL" id="CAL5222086.1"/>
    </source>
</evidence>
<feature type="compositionally biased region" description="Polar residues" evidence="1">
    <location>
        <begin position="440"/>
        <end position="461"/>
    </location>
</feature>
<sequence length="528" mass="57328">MRATDGGLGVFAVRTVHEGDSLCTIPKTAVLSVKTSGIADLLEENKIRGGLGLIIAILYEMSLHTASPWWGYLSELPSREYLPMFWTADELDLLQGTGVAQNVLEDLQHTQDDFETHVLPLVEQHPGLLKAETFTIDNFRRAASWVASRAFGVDSHHGMSLVPLADIFNHKAAIVWLSDEYAIEPVCFEDTYESGSEDEAAAACEGNGCREPGCTDDHHGSAPTSRGSLLQGLDSAAARRYQLELGICGAVRDDGVELLQIVAASEVPKGAEVHNTYGELGNVDLLSKYGFALLDNPFSVVVLNKASVLQAAERIMGVREMRLRCRFLRRESELLDEDAEPFEVLPQGCVGPSLIVALFVICADDQLFSGWGHIEDAIESMQVAQSAPVPATPSGARPYAEPSCTDKQDSHQNTRKRGREVSAGPMEDEQKVGRPATMPAQHSTLEQTGSKACDSSSSAQEQAKRGGKAKLALAPARQQGLRWPQPPRRPGFTIPANDTTWLVGRHKMSANEATVRRTGPEEISARAH</sequence>
<gene>
    <name evidence="2" type="primary">g4393</name>
    <name evidence="2" type="ORF">VP750_LOCUS3745</name>
</gene>
<evidence type="ECO:0000256" key="1">
    <source>
        <dbReference type="SAM" id="MobiDB-lite"/>
    </source>
</evidence>
<feature type="region of interest" description="Disordered" evidence="1">
    <location>
        <begin position="385"/>
        <end position="497"/>
    </location>
</feature>
<evidence type="ECO:0000313" key="3">
    <source>
        <dbReference type="Proteomes" id="UP001497392"/>
    </source>
</evidence>
<dbReference type="InterPro" id="IPR050600">
    <property type="entry name" value="SETD3_SETD6_MTase"/>
</dbReference>
<dbReference type="PANTHER" id="PTHR13271:SF34">
    <property type="entry name" value="N-LYSINE METHYLTRANSFERASE SETD6"/>
    <property type="match status" value="1"/>
</dbReference>
<comment type="caution">
    <text evidence="2">The sequence shown here is derived from an EMBL/GenBank/DDBJ whole genome shotgun (WGS) entry which is preliminary data.</text>
</comment>
<accession>A0ABP1FRQ1</accession>
<dbReference type="PANTHER" id="PTHR13271">
    <property type="entry name" value="UNCHARACTERIZED PUTATIVE METHYLTRANSFERASE"/>
    <property type="match status" value="1"/>
</dbReference>
<dbReference type="EMBL" id="CAXHTA020000006">
    <property type="protein sequence ID" value="CAL5222086.1"/>
    <property type="molecule type" value="Genomic_DNA"/>
</dbReference>
<keyword evidence="3" id="KW-1185">Reference proteome</keyword>
<dbReference type="SUPFAM" id="SSF82199">
    <property type="entry name" value="SET domain"/>
    <property type="match status" value="2"/>
</dbReference>
<organism evidence="2 3">
    <name type="scientific">Coccomyxa viridis</name>
    <dbReference type="NCBI Taxonomy" id="1274662"/>
    <lineage>
        <taxon>Eukaryota</taxon>
        <taxon>Viridiplantae</taxon>
        <taxon>Chlorophyta</taxon>
        <taxon>core chlorophytes</taxon>
        <taxon>Trebouxiophyceae</taxon>
        <taxon>Trebouxiophyceae incertae sedis</taxon>
        <taxon>Coccomyxaceae</taxon>
        <taxon>Coccomyxa</taxon>
    </lineage>
</organism>
<reference evidence="2 3" key="1">
    <citation type="submission" date="2024-06" db="EMBL/GenBank/DDBJ databases">
        <authorList>
            <person name="Kraege A."/>
            <person name="Thomma B."/>
        </authorList>
    </citation>
    <scope>NUCLEOTIDE SEQUENCE [LARGE SCALE GENOMIC DNA]</scope>
</reference>
<dbReference type="Gene3D" id="3.90.1410.10">
    <property type="entry name" value="set domain protein methyltransferase, domain 1"/>
    <property type="match status" value="2"/>
</dbReference>
<proteinExistence type="predicted"/>
<dbReference type="Proteomes" id="UP001497392">
    <property type="component" value="Unassembled WGS sequence"/>
</dbReference>
<dbReference type="InterPro" id="IPR046341">
    <property type="entry name" value="SET_dom_sf"/>
</dbReference>
<name>A0ABP1FRQ1_9CHLO</name>